<keyword evidence="3" id="KW-0406">Ion transport</keyword>
<evidence type="ECO:0000313" key="5">
    <source>
        <dbReference type="Proteomes" id="UP000288972"/>
    </source>
</evidence>
<reference evidence="3 5" key="1">
    <citation type="submission" date="2018-06" db="EMBL/GenBank/DDBJ databases">
        <title>Comparative genomics of rhizobia nodulating Arachis hypogaea in China.</title>
        <authorList>
            <person name="Li Y."/>
        </authorList>
    </citation>
    <scope>NUCLEOTIDE SEQUENCE [LARGE SCALE GENOMIC DNA]</scope>
    <source>
        <strain evidence="3 5">CCBAU 51670</strain>
    </source>
</reference>
<keyword evidence="1" id="KW-0472">Membrane</keyword>
<dbReference type="SUPFAM" id="SSF81324">
    <property type="entry name" value="Voltage-gated potassium channels"/>
    <property type="match status" value="1"/>
</dbReference>
<keyword evidence="6" id="KW-1185">Reference proteome</keyword>
<reference evidence="4 6" key="2">
    <citation type="submission" date="2018-10" db="EMBL/GenBank/DDBJ databases">
        <title>Bradyrhizobium sp. nov., effective nodules isolated from peanut in China.</title>
        <authorList>
            <person name="Li Y."/>
        </authorList>
    </citation>
    <scope>NUCLEOTIDE SEQUENCE [LARGE SCALE GENOMIC DNA]</scope>
    <source>
        <strain evidence="4 6">CCBAU 53426</strain>
    </source>
</reference>
<organism evidence="3 5">
    <name type="scientific">Bradyrhizobium guangzhouense</name>
    <dbReference type="NCBI Taxonomy" id="1325095"/>
    <lineage>
        <taxon>Bacteria</taxon>
        <taxon>Pseudomonadati</taxon>
        <taxon>Pseudomonadota</taxon>
        <taxon>Alphaproteobacteria</taxon>
        <taxon>Hyphomicrobiales</taxon>
        <taxon>Nitrobacteraceae</taxon>
        <taxon>Bradyrhizobium</taxon>
    </lineage>
</organism>
<evidence type="ECO:0000259" key="2">
    <source>
        <dbReference type="Pfam" id="PF07885"/>
    </source>
</evidence>
<accession>A0AAE5X1D1</accession>
<keyword evidence="1" id="KW-1133">Transmembrane helix</keyword>
<protein>
    <submittedName>
        <fullName evidence="3">Two pore domain potassium channel family protein</fullName>
    </submittedName>
</protein>
<feature type="transmembrane region" description="Helical" evidence="1">
    <location>
        <begin position="6"/>
        <end position="30"/>
    </location>
</feature>
<evidence type="ECO:0000313" key="6">
    <source>
        <dbReference type="Proteomes" id="UP000290401"/>
    </source>
</evidence>
<sequence length="151" mass="16471">MVLQLTVGALISAINIGIHALVTVVAVAIARRAGLRRVERPSLHLMGVMVATAAVLNLAHALEVLVWAWTYAIVQAVAAPDSELVYFAFVNYTTLGYGDITPVREWRLIGPLTAMNGVLLFGWSAAILFEVLRKTLDHVGLIKEHVFRGKE</sequence>
<dbReference type="Proteomes" id="UP000288972">
    <property type="component" value="Chromosome"/>
</dbReference>
<dbReference type="InterPro" id="IPR013099">
    <property type="entry name" value="K_chnl_dom"/>
</dbReference>
<name>A0AAE5X1D1_9BRAD</name>
<dbReference type="Pfam" id="PF07885">
    <property type="entry name" value="Ion_trans_2"/>
    <property type="match status" value="1"/>
</dbReference>
<feature type="domain" description="Potassium channel" evidence="2">
    <location>
        <begin position="62"/>
        <end position="133"/>
    </location>
</feature>
<dbReference type="AlphaFoldDB" id="A0AAE5X1D1"/>
<evidence type="ECO:0000313" key="4">
    <source>
        <dbReference type="EMBL" id="RXH11258.1"/>
    </source>
</evidence>
<dbReference type="KEGG" id="bgz:XH91_17995"/>
<dbReference type="RefSeq" id="WP_128951799.1">
    <property type="nucleotide sequence ID" value="NZ_CP030053.1"/>
</dbReference>
<evidence type="ECO:0000256" key="1">
    <source>
        <dbReference type="SAM" id="Phobius"/>
    </source>
</evidence>
<dbReference type="EMBL" id="CP030053">
    <property type="protein sequence ID" value="QAU47062.1"/>
    <property type="molecule type" value="Genomic_DNA"/>
</dbReference>
<proteinExistence type="predicted"/>
<evidence type="ECO:0000313" key="3">
    <source>
        <dbReference type="EMBL" id="QAU47062.1"/>
    </source>
</evidence>
<feature type="transmembrane region" description="Helical" evidence="1">
    <location>
        <begin position="108"/>
        <end position="129"/>
    </location>
</feature>
<dbReference type="Gene3D" id="1.10.287.70">
    <property type="match status" value="1"/>
</dbReference>
<dbReference type="Proteomes" id="UP000290401">
    <property type="component" value="Unassembled WGS sequence"/>
</dbReference>
<dbReference type="GO" id="GO:0034220">
    <property type="term" value="P:monoatomic ion transmembrane transport"/>
    <property type="evidence" value="ECO:0007669"/>
    <property type="project" value="UniProtKB-KW"/>
</dbReference>
<keyword evidence="3" id="KW-0813">Transport</keyword>
<keyword evidence="3" id="KW-0407">Ion channel</keyword>
<feature type="transmembrane region" description="Helical" evidence="1">
    <location>
        <begin position="42"/>
        <end position="62"/>
    </location>
</feature>
<keyword evidence="1" id="KW-0812">Transmembrane</keyword>
<dbReference type="EMBL" id="RDQZ01000017">
    <property type="protein sequence ID" value="RXH11258.1"/>
    <property type="molecule type" value="Genomic_DNA"/>
</dbReference>
<gene>
    <name evidence="4" type="ORF">EAS56_20765</name>
    <name evidence="3" type="ORF">XH91_17995</name>
</gene>